<dbReference type="EMBL" id="JAERWK010000010">
    <property type="protein sequence ID" value="MBM9467184.1"/>
    <property type="molecule type" value="Genomic_DNA"/>
</dbReference>
<dbReference type="CDD" id="cd16913">
    <property type="entry name" value="YkuD_like"/>
    <property type="match status" value="1"/>
</dbReference>
<dbReference type="InterPro" id="IPR041280">
    <property type="entry name" value="Big_10"/>
</dbReference>
<evidence type="ECO:0000256" key="1">
    <source>
        <dbReference type="ARBA" id="ARBA00004752"/>
    </source>
</evidence>
<reference evidence="10" key="1">
    <citation type="submission" date="2021-01" db="EMBL/GenBank/DDBJ databases">
        <title>YIM 132084 draft genome.</title>
        <authorList>
            <person name="An D."/>
        </authorList>
    </citation>
    <scope>NUCLEOTIDE SEQUENCE</scope>
    <source>
        <strain evidence="10">YIM 132084</strain>
    </source>
</reference>
<evidence type="ECO:0000256" key="8">
    <source>
        <dbReference type="SAM" id="MobiDB-lite"/>
    </source>
</evidence>
<dbReference type="Pfam" id="PF17964">
    <property type="entry name" value="Big_10"/>
    <property type="match status" value="1"/>
</dbReference>
<feature type="domain" description="L,D-TPase catalytic" evidence="9">
    <location>
        <begin position="275"/>
        <end position="405"/>
    </location>
</feature>
<dbReference type="GO" id="GO:0008360">
    <property type="term" value="P:regulation of cell shape"/>
    <property type="evidence" value="ECO:0007669"/>
    <property type="project" value="UniProtKB-UniRule"/>
</dbReference>
<protein>
    <submittedName>
        <fullName evidence="10">L,D-transpeptidase family protein</fullName>
    </submittedName>
</protein>
<evidence type="ECO:0000256" key="2">
    <source>
        <dbReference type="ARBA" id="ARBA00022679"/>
    </source>
</evidence>
<keyword evidence="3 7" id="KW-0133">Cell shape</keyword>
<gene>
    <name evidence="10" type="ORF">JL106_07810</name>
</gene>
<dbReference type="GO" id="GO:0071972">
    <property type="term" value="F:peptidoglycan L,D-transpeptidase activity"/>
    <property type="evidence" value="ECO:0007669"/>
    <property type="project" value="TreeGrafter"/>
</dbReference>
<comment type="pathway">
    <text evidence="1 7">Cell wall biogenesis; peptidoglycan biosynthesis.</text>
</comment>
<dbReference type="Pfam" id="PF03734">
    <property type="entry name" value="YkuD"/>
    <property type="match status" value="1"/>
</dbReference>
<dbReference type="Gene3D" id="2.60.40.3710">
    <property type="match status" value="1"/>
</dbReference>
<keyword evidence="6 7" id="KW-0961">Cell wall biogenesis/degradation</keyword>
<dbReference type="PROSITE" id="PS51257">
    <property type="entry name" value="PROKAR_LIPOPROTEIN"/>
    <property type="match status" value="1"/>
</dbReference>
<keyword evidence="11" id="KW-1185">Reference proteome</keyword>
<evidence type="ECO:0000313" key="10">
    <source>
        <dbReference type="EMBL" id="MBM9467184.1"/>
    </source>
</evidence>
<comment type="caution">
    <text evidence="10">The sequence shown here is derived from an EMBL/GenBank/DDBJ whole genome shotgun (WGS) entry which is preliminary data.</text>
</comment>
<dbReference type="Proteomes" id="UP000663792">
    <property type="component" value="Unassembled WGS sequence"/>
</dbReference>
<evidence type="ECO:0000256" key="4">
    <source>
        <dbReference type="ARBA" id="ARBA00022984"/>
    </source>
</evidence>
<dbReference type="AlphaFoldDB" id="A0A939C1I1"/>
<dbReference type="InterPro" id="IPR038063">
    <property type="entry name" value="Transpep_catalytic_dom"/>
</dbReference>
<name>A0A939C1I1_9ACTN</name>
<proteinExistence type="predicted"/>
<dbReference type="SUPFAM" id="SSF141523">
    <property type="entry name" value="L,D-transpeptidase catalytic domain-like"/>
    <property type="match status" value="1"/>
</dbReference>
<accession>A0A939C1I1</accession>
<evidence type="ECO:0000256" key="5">
    <source>
        <dbReference type="ARBA" id="ARBA00023315"/>
    </source>
</evidence>
<sequence>MQFRRRFRRAHRSSGAVRVLLAFLASLLVVVSACSTGGLSTSTTTVTDTVGQTDASAPSSGGSSSSSSSSTVAAPVAAVTASPAFGSSDLSPVDPITVSVAQGTITDFTLTNPAGEPVDGTLAADGTSWTVGEPLGFGKTYTATGSATGTDGKVVPISGSFTTVTPQTEVRTTVAPADGAVVGVAAPITVSFGQEPVDRALIQRNVTLTTTPAVEGSWGWLESNDGRMTLTFRPEEYWPENTQVHVDVKVYGLEFGPGAYGASDLTSDFTIGRNQVVKADVNSHQMVVEQDGVPVASYPASYGRGVVVENGVEKVDPNLITRSGVHVVNEFFETKLMSNPRYGYENLPEKWAVRISNNGEFIHANPNSVGAQGSSNVTHGCINLSTENAEAYYKSALWGDPVEITGTEIQLSPADGDIWVWGVSWAEWQTLSAL</sequence>
<evidence type="ECO:0000256" key="6">
    <source>
        <dbReference type="ARBA" id="ARBA00023316"/>
    </source>
</evidence>
<dbReference type="PANTHER" id="PTHR30582:SF2">
    <property type="entry name" value="L,D-TRANSPEPTIDASE YCIB-RELATED"/>
    <property type="match status" value="1"/>
</dbReference>
<evidence type="ECO:0000256" key="3">
    <source>
        <dbReference type="ARBA" id="ARBA00022960"/>
    </source>
</evidence>
<dbReference type="GO" id="GO:0016746">
    <property type="term" value="F:acyltransferase activity"/>
    <property type="evidence" value="ECO:0007669"/>
    <property type="project" value="UniProtKB-KW"/>
</dbReference>
<dbReference type="PROSITE" id="PS52029">
    <property type="entry name" value="LD_TPASE"/>
    <property type="match status" value="1"/>
</dbReference>
<evidence type="ECO:0000259" key="9">
    <source>
        <dbReference type="PROSITE" id="PS52029"/>
    </source>
</evidence>
<dbReference type="GO" id="GO:0071555">
    <property type="term" value="P:cell wall organization"/>
    <property type="evidence" value="ECO:0007669"/>
    <property type="project" value="UniProtKB-UniRule"/>
</dbReference>
<dbReference type="Gene3D" id="2.40.440.10">
    <property type="entry name" value="L,D-transpeptidase catalytic domain-like"/>
    <property type="match status" value="1"/>
</dbReference>
<dbReference type="Gene3D" id="2.60.40.3780">
    <property type="match status" value="1"/>
</dbReference>
<evidence type="ECO:0000313" key="11">
    <source>
        <dbReference type="Proteomes" id="UP000663792"/>
    </source>
</evidence>
<feature type="region of interest" description="Disordered" evidence="8">
    <location>
        <begin position="38"/>
        <end position="70"/>
    </location>
</feature>
<feature type="active site" description="Proton donor/acceptor" evidence="7">
    <location>
        <position position="363"/>
    </location>
</feature>
<keyword evidence="5" id="KW-0012">Acyltransferase</keyword>
<keyword evidence="4 7" id="KW-0573">Peptidoglycan synthesis</keyword>
<dbReference type="GO" id="GO:0018104">
    <property type="term" value="P:peptidoglycan-protein cross-linking"/>
    <property type="evidence" value="ECO:0007669"/>
    <property type="project" value="TreeGrafter"/>
</dbReference>
<feature type="active site" description="Nucleophile" evidence="7">
    <location>
        <position position="381"/>
    </location>
</feature>
<dbReference type="InterPro" id="IPR050979">
    <property type="entry name" value="LD-transpeptidase"/>
</dbReference>
<keyword evidence="2" id="KW-0808">Transferase</keyword>
<dbReference type="CDD" id="cd13432">
    <property type="entry name" value="LDT_IgD_like_2"/>
    <property type="match status" value="1"/>
</dbReference>
<dbReference type="InterPro" id="IPR005490">
    <property type="entry name" value="LD_TPept_cat_dom"/>
</dbReference>
<organism evidence="10 11">
    <name type="scientific">Nakamurella leprariae</name>
    <dbReference type="NCBI Taxonomy" id="2803911"/>
    <lineage>
        <taxon>Bacteria</taxon>
        <taxon>Bacillati</taxon>
        <taxon>Actinomycetota</taxon>
        <taxon>Actinomycetes</taxon>
        <taxon>Nakamurellales</taxon>
        <taxon>Nakamurellaceae</taxon>
        <taxon>Nakamurella</taxon>
    </lineage>
</organism>
<dbReference type="PANTHER" id="PTHR30582">
    <property type="entry name" value="L,D-TRANSPEPTIDASE"/>
    <property type="match status" value="1"/>
</dbReference>
<evidence type="ECO:0000256" key="7">
    <source>
        <dbReference type="PROSITE-ProRule" id="PRU01373"/>
    </source>
</evidence>
<dbReference type="GO" id="GO:0005576">
    <property type="term" value="C:extracellular region"/>
    <property type="evidence" value="ECO:0007669"/>
    <property type="project" value="TreeGrafter"/>
</dbReference>